<organism evidence="1 2">
    <name type="scientific">Pedobacter cryoconitis</name>
    <dbReference type="NCBI Taxonomy" id="188932"/>
    <lineage>
        <taxon>Bacteria</taxon>
        <taxon>Pseudomonadati</taxon>
        <taxon>Bacteroidota</taxon>
        <taxon>Sphingobacteriia</taxon>
        <taxon>Sphingobacteriales</taxon>
        <taxon>Sphingobacteriaceae</taxon>
        <taxon>Pedobacter</taxon>
    </lineage>
</organism>
<name>A0A7W9DIZ4_9SPHI</name>
<proteinExistence type="predicted"/>
<accession>A0A7W9DIZ4</accession>
<protein>
    <submittedName>
        <fullName evidence="1">Uncharacterized protein</fullName>
    </submittedName>
</protein>
<reference evidence="1 2" key="1">
    <citation type="submission" date="2020-08" db="EMBL/GenBank/DDBJ databases">
        <title>Genomic Encyclopedia of Type Strains, Phase IV (KMG-V): Genome sequencing to study the core and pangenomes of soil and plant-associated prokaryotes.</title>
        <authorList>
            <person name="Whitman W."/>
        </authorList>
    </citation>
    <scope>NUCLEOTIDE SEQUENCE [LARGE SCALE GENOMIC DNA]</scope>
    <source>
        <strain evidence="1 2">MP7CTX6</strain>
    </source>
</reference>
<sequence>MARVWYNYNGVGDPIVLGSYILSTVKPGCINGGRLCSIYELNGGSTPQLLSSNIRNYIANTLITLVAQPGSTPEIKKYVYGKGC</sequence>
<comment type="caution">
    <text evidence="1">The sequence shown here is derived from an EMBL/GenBank/DDBJ whole genome shotgun (WGS) entry which is preliminary data.</text>
</comment>
<dbReference type="Proteomes" id="UP000537718">
    <property type="component" value="Unassembled WGS sequence"/>
</dbReference>
<dbReference type="AlphaFoldDB" id="A0A7W9DIZ4"/>
<dbReference type="EMBL" id="JACHCF010000003">
    <property type="protein sequence ID" value="MBB5620647.1"/>
    <property type="molecule type" value="Genomic_DNA"/>
</dbReference>
<evidence type="ECO:0000313" key="2">
    <source>
        <dbReference type="Proteomes" id="UP000537718"/>
    </source>
</evidence>
<gene>
    <name evidence="1" type="ORF">HDE69_001696</name>
</gene>
<evidence type="ECO:0000313" key="1">
    <source>
        <dbReference type="EMBL" id="MBB5620647.1"/>
    </source>
</evidence>